<dbReference type="EMBL" id="UZAF01016369">
    <property type="protein sequence ID" value="VDO26625.1"/>
    <property type="molecule type" value="Genomic_DNA"/>
</dbReference>
<proteinExistence type="predicted"/>
<reference evidence="1 2" key="2">
    <citation type="submission" date="2018-11" db="EMBL/GenBank/DDBJ databases">
        <authorList>
            <consortium name="Pathogen Informatics"/>
        </authorList>
    </citation>
    <scope>NUCLEOTIDE SEQUENCE [LARGE SCALE GENOMIC DNA]</scope>
    <source>
        <strain evidence="1 2">MHpl1</strain>
    </source>
</reference>
<dbReference type="Proteomes" id="UP000268014">
    <property type="component" value="Unassembled WGS sequence"/>
</dbReference>
<evidence type="ECO:0000313" key="1">
    <source>
        <dbReference type="EMBL" id="VDO26625.1"/>
    </source>
</evidence>
<sequence length="82" mass="8849">MSILLSNILTEPVKEALGEIIGRNLSDGLAAYYVGVPDLYNSEFQYTVLCVDGTRGAARRQLAQALILGDRCSLLPQCDMSG</sequence>
<dbReference type="AlphaFoldDB" id="A0A0N4W6G9"/>
<dbReference type="WBParaSite" id="HPLM_0000564701-mRNA-1">
    <property type="protein sequence ID" value="HPLM_0000564701-mRNA-1"/>
    <property type="gene ID" value="HPLM_0000564701"/>
</dbReference>
<accession>A0A0N4W6G9</accession>
<keyword evidence="2" id="KW-1185">Reference proteome</keyword>
<name>A0A0N4W6G9_HAEPC</name>
<gene>
    <name evidence="1" type="ORF">HPLM_LOCUS5639</name>
</gene>
<reference evidence="3" key="1">
    <citation type="submission" date="2017-02" db="UniProtKB">
        <authorList>
            <consortium name="WormBaseParasite"/>
        </authorList>
    </citation>
    <scope>IDENTIFICATION</scope>
</reference>
<evidence type="ECO:0000313" key="2">
    <source>
        <dbReference type="Proteomes" id="UP000268014"/>
    </source>
</evidence>
<protein>
    <submittedName>
        <fullName evidence="3">Magnesium transporter</fullName>
    </submittedName>
</protein>
<organism evidence="3">
    <name type="scientific">Haemonchus placei</name>
    <name type="common">Barber's pole worm</name>
    <dbReference type="NCBI Taxonomy" id="6290"/>
    <lineage>
        <taxon>Eukaryota</taxon>
        <taxon>Metazoa</taxon>
        <taxon>Ecdysozoa</taxon>
        <taxon>Nematoda</taxon>
        <taxon>Chromadorea</taxon>
        <taxon>Rhabditida</taxon>
        <taxon>Rhabditina</taxon>
        <taxon>Rhabditomorpha</taxon>
        <taxon>Strongyloidea</taxon>
        <taxon>Trichostrongylidae</taxon>
        <taxon>Haemonchus</taxon>
    </lineage>
</organism>
<evidence type="ECO:0000313" key="3">
    <source>
        <dbReference type="WBParaSite" id="HPLM_0000564701-mRNA-1"/>
    </source>
</evidence>